<evidence type="ECO:0000256" key="1">
    <source>
        <dbReference type="ARBA" id="ARBA00011051"/>
    </source>
</evidence>
<keyword evidence="6" id="KW-1185">Reference proteome</keyword>
<dbReference type="PROSITE" id="PS51819">
    <property type="entry name" value="VOC"/>
    <property type="match status" value="1"/>
</dbReference>
<dbReference type="Gene3D" id="3.10.180.10">
    <property type="entry name" value="2,3-Dihydroxybiphenyl 1,2-Dioxygenase, domain 1"/>
    <property type="match status" value="1"/>
</dbReference>
<evidence type="ECO:0000313" key="5">
    <source>
        <dbReference type="EMBL" id="MET3576152.1"/>
    </source>
</evidence>
<dbReference type="RefSeq" id="WP_354197940.1">
    <property type="nucleotide sequence ID" value="NZ_JBEPLW010000016.1"/>
</dbReference>
<evidence type="ECO:0000256" key="3">
    <source>
        <dbReference type="ARBA" id="ARBA00023251"/>
    </source>
</evidence>
<dbReference type="Proteomes" id="UP001549099">
    <property type="component" value="Unassembled WGS sequence"/>
</dbReference>
<evidence type="ECO:0000313" key="6">
    <source>
        <dbReference type="Proteomes" id="UP001549099"/>
    </source>
</evidence>
<comment type="caution">
    <text evidence="5">The sequence shown here is derived from an EMBL/GenBank/DDBJ whole genome shotgun (WGS) entry which is preliminary data.</text>
</comment>
<dbReference type="CDD" id="cd08349">
    <property type="entry name" value="BLMA_like"/>
    <property type="match status" value="1"/>
</dbReference>
<sequence length="118" mass="13664">MVIPILRMFDREKTYAFYVDYLGFALEWEHRFDEGMPVYAELCLGGNVIHLSEHHGDATPGSAVRIGMNGLEDFLERLRGRDYPFMNPKIEQAPWGMKELTVMDPSSNRIVFYEETGE</sequence>
<gene>
    <name evidence="5" type="ORF">ABID49_002067</name>
</gene>
<evidence type="ECO:0000256" key="2">
    <source>
        <dbReference type="ARBA" id="ARBA00021572"/>
    </source>
</evidence>
<dbReference type="SUPFAM" id="SSF54593">
    <property type="entry name" value="Glyoxalase/Bleomycin resistance protein/Dihydroxybiphenyl dioxygenase"/>
    <property type="match status" value="1"/>
</dbReference>
<dbReference type="Pfam" id="PF19581">
    <property type="entry name" value="Glyoxalase_7"/>
    <property type="match status" value="1"/>
</dbReference>
<accession>A0ABV2GD69</accession>
<reference evidence="5 6" key="1">
    <citation type="submission" date="2024-06" db="EMBL/GenBank/DDBJ databases">
        <title>Genomic Encyclopedia of Type Strains, Phase IV (KMG-IV): sequencing the most valuable type-strain genomes for metagenomic binning, comparative biology and taxonomic classification.</title>
        <authorList>
            <person name="Goeker M."/>
        </authorList>
    </citation>
    <scope>NUCLEOTIDE SEQUENCE [LARGE SCALE GENOMIC DNA]</scope>
    <source>
        <strain evidence="5 6">DSM 26128</strain>
    </source>
</reference>
<protein>
    <recommendedName>
        <fullName evidence="2">Bleomycin resistance protein</fullName>
    </recommendedName>
</protein>
<proteinExistence type="inferred from homology"/>
<evidence type="ECO:0000259" key="4">
    <source>
        <dbReference type="PROSITE" id="PS51819"/>
    </source>
</evidence>
<dbReference type="InterPro" id="IPR037523">
    <property type="entry name" value="VOC_core"/>
</dbReference>
<feature type="domain" description="VOC" evidence="4">
    <location>
        <begin position="1"/>
        <end position="115"/>
    </location>
</feature>
<comment type="similarity">
    <text evidence="1">Belongs to the bleomycin resistance protein family.</text>
</comment>
<dbReference type="InterPro" id="IPR000335">
    <property type="entry name" value="Bleomycin-R"/>
</dbReference>
<keyword evidence="3" id="KW-0046">Antibiotic resistance</keyword>
<organism evidence="5 6">
    <name type="scientific">Bhargavaea ullalensis</name>
    <dbReference type="NCBI Taxonomy" id="1265685"/>
    <lineage>
        <taxon>Bacteria</taxon>
        <taxon>Bacillati</taxon>
        <taxon>Bacillota</taxon>
        <taxon>Bacilli</taxon>
        <taxon>Bacillales</taxon>
        <taxon>Caryophanaceae</taxon>
        <taxon>Bhargavaea</taxon>
    </lineage>
</organism>
<dbReference type="InterPro" id="IPR029068">
    <property type="entry name" value="Glyas_Bleomycin-R_OHBP_Dase"/>
</dbReference>
<dbReference type="EMBL" id="JBEPLW010000016">
    <property type="protein sequence ID" value="MET3576152.1"/>
    <property type="molecule type" value="Genomic_DNA"/>
</dbReference>
<name>A0ABV2GD69_9BACL</name>